<evidence type="ECO:0000313" key="1">
    <source>
        <dbReference type="EMBL" id="BFO71049.1"/>
    </source>
</evidence>
<name>A0AB33INM8_9BACT</name>
<dbReference type="PROSITE" id="PS51257">
    <property type="entry name" value="PROKAR_LIPOPROTEIN"/>
    <property type="match status" value="1"/>
</dbReference>
<evidence type="ECO:0008006" key="2">
    <source>
        <dbReference type="Google" id="ProtNLM"/>
    </source>
</evidence>
<sequence length="187" mass="20454">MNRKIILAVVAMSTVVFSACQQQKGKVVKQQFADSLTTSTIPDSTIYGVCGESTAMHNLEIISDAGDTLTYEMLDEGIDSAIVRGGLLAGDRMAVIAKQTTDGNVALKVINLTTLLGKWTSLDKNFEIQEGGIISSNIKAESKPWTSWKIWNGRLVLNKDTFDINNLGADSLYLENKEGIFAYKRSK</sequence>
<dbReference type="AlphaFoldDB" id="A0AB33INM8"/>
<proteinExistence type="predicted"/>
<protein>
    <recommendedName>
        <fullName evidence="2">Lipocalin family protein</fullName>
    </recommendedName>
</protein>
<dbReference type="EMBL" id="AP035785">
    <property type="protein sequence ID" value="BFO71049.1"/>
    <property type="molecule type" value="Genomic_DNA"/>
</dbReference>
<organism evidence="1">
    <name type="scientific">Prevotella sp. GTC17253</name>
    <dbReference type="NCBI Taxonomy" id="3236793"/>
    <lineage>
        <taxon>Bacteria</taxon>
        <taxon>Pseudomonadati</taxon>
        <taxon>Bacteroidota</taxon>
        <taxon>Bacteroidia</taxon>
        <taxon>Bacteroidales</taxon>
        <taxon>Prevotellaceae</taxon>
        <taxon>Prevotella</taxon>
    </lineage>
</organism>
<gene>
    <name evidence="1" type="ORF">GTC17253_10150</name>
</gene>
<accession>A0AB33INM8</accession>
<reference evidence="1" key="1">
    <citation type="submission" date="2024-07" db="EMBL/GenBank/DDBJ databases">
        <title>Complete genome sequence of Prevotella sp. YM-2024 GTC17253.</title>
        <authorList>
            <person name="Hayashi M."/>
            <person name="Muto Y."/>
            <person name="Tanaka K."/>
            <person name="Niwa H."/>
        </authorList>
    </citation>
    <scope>NUCLEOTIDE SEQUENCE</scope>
    <source>
        <strain evidence="1">GTC17253</strain>
    </source>
</reference>